<accession>A0ACC3MAM9</accession>
<organism evidence="1 2">
    <name type="scientific">Vermiconidia calcicola</name>
    <dbReference type="NCBI Taxonomy" id="1690605"/>
    <lineage>
        <taxon>Eukaryota</taxon>
        <taxon>Fungi</taxon>
        <taxon>Dikarya</taxon>
        <taxon>Ascomycota</taxon>
        <taxon>Pezizomycotina</taxon>
        <taxon>Dothideomycetes</taxon>
        <taxon>Dothideomycetidae</taxon>
        <taxon>Mycosphaerellales</taxon>
        <taxon>Extremaceae</taxon>
        <taxon>Vermiconidia</taxon>
    </lineage>
</organism>
<proteinExistence type="predicted"/>
<comment type="caution">
    <text evidence="1">The sequence shown here is derived from an EMBL/GenBank/DDBJ whole genome shotgun (WGS) entry which is preliminary data.</text>
</comment>
<dbReference type="Proteomes" id="UP001281147">
    <property type="component" value="Unassembled WGS sequence"/>
</dbReference>
<gene>
    <name evidence="1" type="ORF">LTR37_021080</name>
</gene>
<evidence type="ECO:0000313" key="1">
    <source>
        <dbReference type="EMBL" id="KAK3680746.1"/>
    </source>
</evidence>
<sequence length="290" mass="32650">MENTNEPRKSRYHDTAAAYALPNDAPEHQRLELQCQALEQLMHGSVFHAPVQQPKRILDIGCGTGRATVQLAAKFPDAQVIGIDLSAIPTLHPKPNNVEYVQGDFTELVKSGDNRFQPGTYDYVFSRLLELGMTDWPGYVGAIASLLAPGGWFEAHENDIALRDGNEAEITFPASEAFHYMARSKGLNLRVGRDLRQLMQGCGLASVEEKTYKWPFFVLPEAPQSKMIHKLVMMLPVAMGSMFDRLGGNIYSSEELDRIQEEMKEEFKQERRGPLDHFKMHVVAARKPLH</sequence>
<name>A0ACC3MAM9_9PEZI</name>
<reference evidence="1" key="1">
    <citation type="submission" date="2023-07" db="EMBL/GenBank/DDBJ databases">
        <title>Black Yeasts Isolated from many extreme environments.</title>
        <authorList>
            <person name="Coleine C."/>
            <person name="Stajich J.E."/>
            <person name="Selbmann L."/>
        </authorList>
    </citation>
    <scope>NUCLEOTIDE SEQUENCE</scope>
    <source>
        <strain evidence="1">CCFEE 5714</strain>
    </source>
</reference>
<evidence type="ECO:0000313" key="2">
    <source>
        <dbReference type="Proteomes" id="UP001281147"/>
    </source>
</evidence>
<protein>
    <submittedName>
        <fullName evidence="1">Uncharacterized protein</fullName>
    </submittedName>
</protein>
<dbReference type="EMBL" id="JAUTXU010000428">
    <property type="protein sequence ID" value="KAK3680746.1"/>
    <property type="molecule type" value="Genomic_DNA"/>
</dbReference>
<keyword evidence="2" id="KW-1185">Reference proteome</keyword>